<gene>
    <name evidence="2" type="ORF">A2945_00955</name>
</gene>
<evidence type="ECO:0000313" key="2">
    <source>
        <dbReference type="EMBL" id="OGY99409.1"/>
    </source>
</evidence>
<keyword evidence="1" id="KW-1133">Transmembrane helix</keyword>
<proteinExistence type="predicted"/>
<keyword evidence="1" id="KW-0472">Membrane</keyword>
<feature type="transmembrane region" description="Helical" evidence="1">
    <location>
        <begin position="6"/>
        <end position="31"/>
    </location>
</feature>
<dbReference type="Proteomes" id="UP000178880">
    <property type="component" value="Unassembled WGS sequence"/>
</dbReference>
<name>A0A1G2CF80_9BACT</name>
<sequence>MIDQGLTVWVWIAVLLPLAVFFLTVGISLFYTRTMKPLLYGFGFSVIWTIIVMVLMFLARQEGADV</sequence>
<dbReference type="AlphaFoldDB" id="A0A1G2CF80"/>
<feature type="transmembrane region" description="Helical" evidence="1">
    <location>
        <begin position="38"/>
        <end position="59"/>
    </location>
</feature>
<reference evidence="2 3" key="1">
    <citation type="journal article" date="2016" name="Nat. Commun.">
        <title>Thousands of microbial genomes shed light on interconnected biogeochemical processes in an aquifer system.</title>
        <authorList>
            <person name="Anantharaman K."/>
            <person name="Brown C.T."/>
            <person name="Hug L.A."/>
            <person name="Sharon I."/>
            <person name="Castelle C.J."/>
            <person name="Probst A.J."/>
            <person name="Thomas B.C."/>
            <person name="Singh A."/>
            <person name="Wilkins M.J."/>
            <person name="Karaoz U."/>
            <person name="Brodie E.L."/>
            <person name="Williams K.H."/>
            <person name="Hubbard S.S."/>
            <person name="Banfield J.F."/>
        </authorList>
    </citation>
    <scope>NUCLEOTIDE SEQUENCE [LARGE SCALE GENOMIC DNA]</scope>
</reference>
<dbReference type="STRING" id="1798650.A2945_00955"/>
<protein>
    <submittedName>
        <fullName evidence="2">Uncharacterized protein</fullName>
    </submittedName>
</protein>
<evidence type="ECO:0000256" key="1">
    <source>
        <dbReference type="SAM" id="Phobius"/>
    </source>
</evidence>
<keyword evidence="1" id="KW-0812">Transmembrane</keyword>
<dbReference type="EMBL" id="MHLA01000015">
    <property type="protein sequence ID" value="OGY99409.1"/>
    <property type="molecule type" value="Genomic_DNA"/>
</dbReference>
<organism evidence="2 3">
    <name type="scientific">Candidatus Liptonbacteria bacterium RIFCSPLOWO2_01_FULL_52_25</name>
    <dbReference type="NCBI Taxonomy" id="1798650"/>
    <lineage>
        <taxon>Bacteria</taxon>
        <taxon>Candidatus Liptoniibacteriota</taxon>
    </lineage>
</organism>
<comment type="caution">
    <text evidence="2">The sequence shown here is derived from an EMBL/GenBank/DDBJ whole genome shotgun (WGS) entry which is preliminary data.</text>
</comment>
<accession>A0A1G2CF80</accession>
<evidence type="ECO:0000313" key="3">
    <source>
        <dbReference type="Proteomes" id="UP000178880"/>
    </source>
</evidence>